<feature type="signal peptide" evidence="1">
    <location>
        <begin position="1"/>
        <end position="28"/>
    </location>
</feature>
<dbReference type="EMBL" id="PHUF01000005">
    <property type="protein sequence ID" value="PKB14224.1"/>
    <property type="molecule type" value="Genomic_DNA"/>
</dbReference>
<organism evidence="2 3">
    <name type="scientific">Novosphingobium kunmingense</name>
    <dbReference type="NCBI Taxonomy" id="1211806"/>
    <lineage>
        <taxon>Bacteria</taxon>
        <taxon>Pseudomonadati</taxon>
        <taxon>Pseudomonadota</taxon>
        <taxon>Alphaproteobacteria</taxon>
        <taxon>Sphingomonadales</taxon>
        <taxon>Sphingomonadaceae</taxon>
        <taxon>Novosphingobium</taxon>
    </lineage>
</organism>
<keyword evidence="3" id="KW-1185">Reference proteome</keyword>
<proteinExistence type="predicted"/>
<evidence type="ECO:0000313" key="3">
    <source>
        <dbReference type="Proteomes" id="UP000232587"/>
    </source>
</evidence>
<evidence type="ECO:0000313" key="2">
    <source>
        <dbReference type="EMBL" id="PKB14224.1"/>
    </source>
</evidence>
<dbReference type="Proteomes" id="UP000232587">
    <property type="component" value="Unassembled WGS sequence"/>
</dbReference>
<reference evidence="2 3" key="1">
    <citation type="submission" date="2017-11" db="EMBL/GenBank/DDBJ databases">
        <title>Genomic Encyclopedia of Type Strains, Phase III (KMG-III): the genomes of soil and plant-associated and newly described type strains.</title>
        <authorList>
            <person name="Whitman W."/>
        </authorList>
    </citation>
    <scope>NUCLEOTIDE SEQUENCE [LARGE SCALE GENOMIC DNA]</scope>
    <source>
        <strain evidence="2 3">CGMCC 1.12274</strain>
    </source>
</reference>
<feature type="chain" id="PRO_5014677223" description="DUF3617 family protein" evidence="1">
    <location>
        <begin position="29"/>
        <end position="139"/>
    </location>
</feature>
<gene>
    <name evidence="2" type="ORF">B0I00_2856</name>
</gene>
<protein>
    <recommendedName>
        <fullName evidence="4">DUF3617 family protein</fullName>
    </recommendedName>
</protein>
<comment type="caution">
    <text evidence="2">The sequence shown here is derived from an EMBL/GenBank/DDBJ whole genome shotgun (WGS) entry which is preliminary data.</text>
</comment>
<sequence length="139" mass="15238">MMLRSFISLRRFAVLAAAVLVSLVPAHAGSERLGMLDTLQPGAWELRLREIGSQPQRICVPNGRTLIQLRHQADACSRLVIGESASEVTVQYTCRGRGYGRTRIRRETAQLVQIDSQGIADGLPFEFSAEARRVGACGT</sequence>
<dbReference type="AlphaFoldDB" id="A0A2N0H5M9"/>
<name>A0A2N0H5M9_9SPHN</name>
<accession>A0A2N0H5M9</accession>
<evidence type="ECO:0008006" key="4">
    <source>
        <dbReference type="Google" id="ProtNLM"/>
    </source>
</evidence>
<evidence type="ECO:0000256" key="1">
    <source>
        <dbReference type="SAM" id="SignalP"/>
    </source>
</evidence>
<keyword evidence="1" id="KW-0732">Signal</keyword>